<evidence type="ECO:0000313" key="2">
    <source>
        <dbReference type="Proteomes" id="UP001178148"/>
    </source>
</evidence>
<comment type="caution">
    <text evidence="1">The sequence shown here is derived from an EMBL/GenBank/DDBJ whole genome shotgun (WGS) entry which is preliminary data.</text>
</comment>
<sequence>MGYDGIADNLVVSSRDEGSGFYPVSKGSRWKAKGSWRKGFRLLA</sequence>
<name>A0AA90NWD0_9GAMM</name>
<protein>
    <submittedName>
        <fullName evidence="1">Uncharacterized protein</fullName>
    </submittedName>
</protein>
<dbReference type="AlphaFoldDB" id="A0AA90NWD0"/>
<proteinExistence type="predicted"/>
<organism evidence="1 2">
    <name type="scientific">Candidatus Endonucleibacter bathymodioli</name>
    <dbReference type="NCBI Taxonomy" id="539814"/>
    <lineage>
        <taxon>Bacteria</taxon>
        <taxon>Pseudomonadati</taxon>
        <taxon>Pseudomonadota</taxon>
        <taxon>Gammaproteobacteria</taxon>
        <taxon>Oceanospirillales</taxon>
        <taxon>Endozoicomonadaceae</taxon>
        <taxon>Candidatus Endonucleibacter</taxon>
    </lineage>
</organism>
<keyword evidence="2" id="KW-1185">Reference proteome</keyword>
<dbReference type="Proteomes" id="UP001178148">
    <property type="component" value="Unassembled WGS sequence"/>
</dbReference>
<reference evidence="1 2" key="1">
    <citation type="journal article" date="2023" name="bioRxiv">
        <title>An intranuclear bacterial parasite of deep-sea mussels expresses apoptosis inhibitors acquired from its host.</title>
        <authorList>
            <person name="Gonzalez Porras M.A."/>
            <person name="Assie A."/>
            <person name="Tietjen M."/>
            <person name="Violette M."/>
            <person name="Kleiner M."/>
            <person name="Gruber-Vodicka H."/>
            <person name="Dubilier N."/>
            <person name="Leisch N."/>
        </authorList>
    </citation>
    <scope>NUCLEOTIDE SEQUENCE [LARGE SCALE GENOMIC DNA]</scope>
    <source>
        <strain evidence="1">IAP13</strain>
    </source>
</reference>
<accession>A0AA90NWD0</accession>
<dbReference type="EMBL" id="JASXSV010000002">
    <property type="protein sequence ID" value="MDP0588021.1"/>
    <property type="molecule type" value="Genomic_DNA"/>
</dbReference>
<gene>
    <name evidence="1" type="ORF">QS748_01965</name>
</gene>
<evidence type="ECO:0000313" key="1">
    <source>
        <dbReference type="EMBL" id="MDP0588021.1"/>
    </source>
</evidence>